<comment type="caution">
    <text evidence="2">The sequence shown here is derived from an EMBL/GenBank/DDBJ whole genome shotgun (WGS) entry which is preliminary data.</text>
</comment>
<reference evidence="2 3" key="1">
    <citation type="submission" date="2020-02" db="EMBL/GenBank/DDBJ databases">
        <title>Acidophilic actinobacteria isolated from forest soil.</title>
        <authorList>
            <person name="Golinska P."/>
        </authorList>
    </citation>
    <scope>NUCLEOTIDE SEQUENCE [LARGE SCALE GENOMIC DNA]</scope>
    <source>
        <strain evidence="2 3">NL8</strain>
    </source>
</reference>
<gene>
    <name evidence="2" type="ORF">KGQ19_34770</name>
</gene>
<proteinExistence type="predicted"/>
<name>A0ABS5L1B4_9ACTN</name>
<dbReference type="SUPFAM" id="SSF52777">
    <property type="entry name" value="CoA-dependent acyltransferases"/>
    <property type="match status" value="2"/>
</dbReference>
<evidence type="ECO:0000313" key="2">
    <source>
        <dbReference type="EMBL" id="MBS2552040.1"/>
    </source>
</evidence>
<accession>A0ABS5L1B4</accession>
<dbReference type="InterPro" id="IPR001242">
    <property type="entry name" value="Condensation_dom"/>
</dbReference>
<dbReference type="Gene3D" id="3.30.559.10">
    <property type="entry name" value="Chloramphenicol acetyltransferase-like domain"/>
    <property type="match status" value="1"/>
</dbReference>
<sequence length="464" mass="49921">MAVPVAETVLGGVRMADGIVVPFAGPGAGAGDLTWGQEKVWTLMRQAGNSLSMGGAVPVTDGRTIRDLASELGFFMSRYASMRARIHQGTDGTLTQEVSGSGQAVLGIVDVADGDDPGPAARRLADQWEATPFDHAREWPIRMAAVRARGLVTHVVVTISHVATDGGGIAVMLEELSRRDPVTGQPKNPEPAMGPLELAALQRTPAGRRHSEASLRHWEGLLRSAGPLRFGPHTDRGEPRYRRAIFESRALHLASKAVAARTGGPASTVLLAGYAVAVARLTGITPALIQVVVSNRFRPGLAEISHPLSVNGLLMVDVAEASFDEVVNRTQRALALCSKYAYYDPTRLEELRARINRERGEVIELSCLFNDRRLGSDAKPTGPLPPRQELEAARGESVLSWGQPFPTYLDKLMVQVGAAMDTVELEVHVDTHHVSVDQVRALMVDFESLLVTAAFDPDLPTGVR</sequence>
<dbReference type="RefSeq" id="WP_212017246.1">
    <property type="nucleotide sequence ID" value="NZ_JAAFYZ010000167.1"/>
</dbReference>
<dbReference type="InterPro" id="IPR023213">
    <property type="entry name" value="CAT-like_dom_sf"/>
</dbReference>
<protein>
    <recommendedName>
        <fullName evidence="1">Condensation domain-containing protein</fullName>
    </recommendedName>
</protein>
<dbReference type="EMBL" id="JAAFYZ010000167">
    <property type="protein sequence ID" value="MBS2552040.1"/>
    <property type="molecule type" value="Genomic_DNA"/>
</dbReference>
<organism evidence="2 3">
    <name type="scientific">Catenulispora pinistramenti</name>
    <dbReference type="NCBI Taxonomy" id="2705254"/>
    <lineage>
        <taxon>Bacteria</taxon>
        <taxon>Bacillati</taxon>
        <taxon>Actinomycetota</taxon>
        <taxon>Actinomycetes</taxon>
        <taxon>Catenulisporales</taxon>
        <taxon>Catenulisporaceae</taxon>
        <taxon>Catenulispora</taxon>
    </lineage>
</organism>
<dbReference type="Pfam" id="PF00668">
    <property type="entry name" value="Condensation"/>
    <property type="match status" value="1"/>
</dbReference>
<dbReference type="Gene3D" id="3.30.559.30">
    <property type="entry name" value="Nonribosomal peptide synthetase, condensation domain"/>
    <property type="match status" value="1"/>
</dbReference>
<feature type="domain" description="Condensation" evidence="1">
    <location>
        <begin position="37"/>
        <end position="359"/>
    </location>
</feature>
<evidence type="ECO:0000313" key="3">
    <source>
        <dbReference type="Proteomes" id="UP000730482"/>
    </source>
</evidence>
<dbReference type="PANTHER" id="PTHR45527">
    <property type="entry name" value="NONRIBOSOMAL PEPTIDE SYNTHETASE"/>
    <property type="match status" value="1"/>
</dbReference>
<keyword evidence="3" id="KW-1185">Reference proteome</keyword>
<dbReference type="PANTHER" id="PTHR45527:SF1">
    <property type="entry name" value="FATTY ACID SYNTHASE"/>
    <property type="match status" value="1"/>
</dbReference>
<dbReference type="Proteomes" id="UP000730482">
    <property type="component" value="Unassembled WGS sequence"/>
</dbReference>
<evidence type="ECO:0000259" key="1">
    <source>
        <dbReference type="Pfam" id="PF00668"/>
    </source>
</evidence>